<feature type="compositionally biased region" description="Basic residues" evidence="1">
    <location>
        <begin position="7"/>
        <end position="16"/>
    </location>
</feature>
<evidence type="ECO:0000313" key="3">
    <source>
        <dbReference type="Proteomes" id="UP001275084"/>
    </source>
</evidence>
<proteinExistence type="predicted"/>
<reference evidence="2" key="2">
    <citation type="submission" date="2023-06" db="EMBL/GenBank/DDBJ databases">
        <authorList>
            <consortium name="Lawrence Berkeley National Laboratory"/>
            <person name="Haridas S."/>
            <person name="Hensen N."/>
            <person name="Bonometti L."/>
            <person name="Westerberg I."/>
            <person name="Brannstrom I.O."/>
            <person name="Guillou S."/>
            <person name="Cros-Aarteil S."/>
            <person name="Calhoun S."/>
            <person name="Kuo A."/>
            <person name="Mondo S."/>
            <person name="Pangilinan J."/>
            <person name="Riley R."/>
            <person name="Labutti K."/>
            <person name="Andreopoulos B."/>
            <person name="Lipzen A."/>
            <person name="Chen C."/>
            <person name="Yanf M."/>
            <person name="Daum C."/>
            <person name="Ng V."/>
            <person name="Clum A."/>
            <person name="Steindorff A."/>
            <person name="Ohm R."/>
            <person name="Martin F."/>
            <person name="Silar P."/>
            <person name="Natvig D."/>
            <person name="Lalanne C."/>
            <person name="Gautier V."/>
            <person name="Ament-Velasquez S.L."/>
            <person name="Kruys A."/>
            <person name="Hutchinson M.I."/>
            <person name="Powell A.J."/>
            <person name="Barry K."/>
            <person name="Miller A.N."/>
            <person name="Grigoriev I.V."/>
            <person name="Debuchy R."/>
            <person name="Gladieux P."/>
            <person name="Thoren M.H."/>
            <person name="Johannesson H."/>
        </authorList>
    </citation>
    <scope>NUCLEOTIDE SEQUENCE</scope>
    <source>
        <strain evidence="2">CBS 955.72</strain>
    </source>
</reference>
<feature type="compositionally biased region" description="Polar residues" evidence="1">
    <location>
        <begin position="20"/>
        <end position="34"/>
    </location>
</feature>
<protein>
    <submittedName>
        <fullName evidence="2">Uncharacterized protein</fullName>
    </submittedName>
</protein>
<name>A0AAJ0HL90_9PEZI</name>
<dbReference type="Proteomes" id="UP001275084">
    <property type="component" value="Unassembled WGS sequence"/>
</dbReference>
<reference evidence="2" key="1">
    <citation type="journal article" date="2023" name="Mol. Phylogenet. Evol.">
        <title>Genome-scale phylogeny and comparative genomics of the fungal order Sordariales.</title>
        <authorList>
            <person name="Hensen N."/>
            <person name="Bonometti L."/>
            <person name="Westerberg I."/>
            <person name="Brannstrom I.O."/>
            <person name="Guillou S."/>
            <person name="Cros-Aarteil S."/>
            <person name="Calhoun S."/>
            <person name="Haridas S."/>
            <person name="Kuo A."/>
            <person name="Mondo S."/>
            <person name="Pangilinan J."/>
            <person name="Riley R."/>
            <person name="LaButti K."/>
            <person name="Andreopoulos B."/>
            <person name="Lipzen A."/>
            <person name="Chen C."/>
            <person name="Yan M."/>
            <person name="Daum C."/>
            <person name="Ng V."/>
            <person name="Clum A."/>
            <person name="Steindorff A."/>
            <person name="Ohm R.A."/>
            <person name="Martin F."/>
            <person name="Silar P."/>
            <person name="Natvig D.O."/>
            <person name="Lalanne C."/>
            <person name="Gautier V."/>
            <person name="Ament-Velasquez S.L."/>
            <person name="Kruys A."/>
            <person name="Hutchinson M.I."/>
            <person name="Powell A.J."/>
            <person name="Barry K."/>
            <person name="Miller A.N."/>
            <person name="Grigoriev I.V."/>
            <person name="Debuchy R."/>
            <person name="Gladieux P."/>
            <person name="Hiltunen Thoren M."/>
            <person name="Johannesson H."/>
        </authorList>
    </citation>
    <scope>NUCLEOTIDE SEQUENCE</scope>
    <source>
        <strain evidence="2">CBS 955.72</strain>
    </source>
</reference>
<organism evidence="2 3">
    <name type="scientific">Lasiosphaeria hispida</name>
    <dbReference type="NCBI Taxonomy" id="260671"/>
    <lineage>
        <taxon>Eukaryota</taxon>
        <taxon>Fungi</taxon>
        <taxon>Dikarya</taxon>
        <taxon>Ascomycota</taxon>
        <taxon>Pezizomycotina</taxon>
        <taxon>Sordariomycetes</taxon>
        <taxon>Sordariomycetidae</taxon>
        <taxon>Sordariales</taxon>
        <taxon>Lasiosphaeriaceae</taxon>
        <taxon>Lasiosphaeria</taxon>
    </lineage>
</organism>
<sequence>MRSLLRSPKKLFKRRAATSPAPSTIQLTEPQSPEQGGVEHRPKASPSIATELCASPSPSAADAPATQLNIYAGATDHHQPAAASQAAPGFPIKNVITPDPDPLAAVRYACIYWVDHLCDWQRNDNIKHADVFQDGGVINDFLGQHYLHWLEALSLHRSMSQGVFAMAKLGSFLHQRTTTSQLLSLVYDMRRFALYCRWVVENHPLQVYTSALVFSPARSRTRDLFQREELRRIIARPAIEDG</sequence>
<keyword evidence="3" id="KW-1185">Reference proteome</keyword>
<feature type="region of interest" description="Disordered" evidence="1">
    <location>
        <begin position="1"/>
        <end position="61"/>
    </location>
</feature>
<accession>A0AAJ0HL90</accession>
<comment type="caution">
    <text evidence="2">The sequence shown here is derived from an EMBL/GenBank/DDBJ whole genome shotgun (WGS) entry which is preliminary data.</text>
</comment>
<dbReference type="AlphaFoldDB" id="A0AAJ0HL90"/>
<gene>
    <name evidence="2" type="ORF">B0T25DRAFT_142793</name>
</gene>
<evidence type="ECO:0000256" key="1">
    <source>
        <dbReference type="SAM" id="MobiDB-lite"/>
    </source>
</evidence>
<evidence type="ECO:0000313" key="2">
    <source>
        <dbReference type="EMBL" id="KAK3356957.1"/>
    </source>
</evidence>
<dbReference type="EMBL" id="JAUIQD010000003">
    <property type="protein sequence ID" value="KAK3356957.1"/>
    <property type="molecule type" value="Genomic_DNA"/>
</dbReference>